<proteinExistence type="predicted"/>
<feature type="compositionally biased region" description="Polar residues" evidence="1">
    <location>
        <begin position="28"/>
        <end position="45"/>
    </location>
</feature>
<sequence>MPPHLKTNPTGSPVRGRHGQPQARHHSTPPTASVTLSASSRNHLSPSRHGLPPRADNGHPPRPPTQKMQFMRSPRYQQKLKLQQQQQQQQQLDDHCSMSSMSAANSGATPSSVYMPSVALSRDVSDLSGLSGGTRASSVPGQIFDPKTFQQPWRQAYCLSPQPPSVAVTQNDRNDAAKKRKDCGDNGESGNSNKFQGTSIWVAQNDVVEIFDSLQTALGLDRFQMTTAVQQHNRIPILILLMDPQRHCYELMQIWVDRALDSVRDLMQSLQKNLAQDQPQHHLRHLQSNQTIQQKPTQWKQAYDGIFQVRGHRFTQLINIIRLVKYDVQPYEILVAKPWAMTAKVTIAFAGTIIRHLKSIGVISPNGSATGGPNGSKPSGAIEDSPLLLSKKAQERTYIPEGILDHHHAVQFVSFVPPFEKNVNINHLSSTRSQDDGLSSLGSISEDHQDVMNIIASLQHDANPPSPRSVIEINIDDNASTRKYNTTGQSRDKFDPTVRTLFREAGSECSIPAAKPGVRGLFSKLNCCRQNNAEKPKISSLDDAASLSNLTPNTKAAVKLHQFRETSLTALSEEEELQWLAYSISPIAEDQSLTGGSVISMSAPLLKASKSDMKGGGAPSQSSESAGGFPQLRPYTGSDMYEV</sequence>
<reference evidence="2" key="2">
    <citation type="submission" date="2021-04" db="EMBL/GenBank/DDBJ databases">
        <authorList>
            <person name="Podell S."/>
        </authorList>
    </citation>
    <scope>NUCLEOTIDE SEQUENCE</scope>
    <source>
        <strain evidence="2">Hildebrandi</strain>
    </source>
</reference>
<keyword evidence="3" id="KW-1185">Reference proteome</keyword>
<reference evidence="2" key="1">
    <citation type="journal article" date="2021" name="Sci. Rep.">
        <title>Diploid genomic architecture of Nitzschia inconspicua, an elite biomass production diatom.</title>
        <authorList>
            <person name="Oliver A."/>
            <person name="Podell S."/>
            <person name="Pinowska A."/>
            <person name="Traller J.C."/>
            <person name="Smith S.R."/>
            <person name="McClure R."/>
            <person name="Beliaev A."/>
            <person name="Bohutskyi P."/>
            <person name="Hill E.A."/>
            <person name="Rabines A."/>
            <person name="Zheng H."/>
            <person name="Allen L.Z."/>
            <person name="Kuo A."/>
            <person name="Grigoriev I.V."/>
            <person name="Allen A.E."/>
            <person name="Hazlebeck D."/>
            <person name="Allen E.E."/>
        </authorList>
    </citation>
    <scope>NUCLEOTIDE SEQUENCE</scope>
    <source>
        <strain evidence="2">Hildebrandi</strain>
    </source>
</reference>
<gene>
    <name evidence="2" type="ORF">IV203_001140</name>
</gene>
<comment type="caution">
    <text evidence="2">The sequence shown here is derived from an EMBL/GenBank/DDBJ whole genome shotgun (WGS) entry which is preliminary data.</text>
</comment>
<protein>
    <submittedName>
        <fullName evidence="2">Uncharacterized protein</fullName>
    </submittedName>
</protein>
<evidence type="ECO:0000256" key="1">
    <source>
        <dbReference type="SAM" id="MobiDB-lite"/>
    </source>
</evidence>
<accession>A0A9K3L763</accession>
<name>A0A9K3L763_9STRA</name>
<evidence type="ECO:0000313" key="2">
    <source>
        <dbReference type="EMBL" id="KAG7356454.1"/>
    </source>
</evidence>
<feature type="region of interest" description="Disordered" evidence="1">
    <location>
        <begin position="1"/>
        <end position="111"/>
    </location>
</feature>
<dbReference type="OrthoDB" id="49240at2759"/>
<evidence type="ECO:0000313" key="3">
    <source>
        <dbReference type="Proteomes" id="UP000693970"/>
    </source>
</evidence>
<feature type="region of interest" description="Disordered" evidence="1">
    <location>
        <begin position="609"/>
        <end position="643"/>
    </location>
</feature>
<feature type="compositionally biased region" description="Basic residues" evidence="1">
    <location>
        <begin position="15"/>
        <end position="27"/>
    </location>
</feature>
<dbReference type="AlphaFoldDB" id="A0A9K3L763"/>
<feature type="region of interest" description="Disordered" evidence="1">
    <location>
        <begin position="160"/>
        <end position="191"/>
    </location>
</feature>
<feature type="compositionally biased region" description="Low complexity" evidence="1">
    <location>
        <begin position="77"/>
        <end position="106"/>
    </location>
</feature>
<dbReference type="EMBL" id="JAGRRH010000015">
    <property type="protein sequence ID" value="KAG7356454.1"/>
    <property type="molecule type" value="Genomic_DNA"/>
</dbReference>
<organism evidence="2 3">
    <name type="scientific">Nitzschia inconspicua</name>
    <dbReference type="NCBI Taxonomy" id="303405"/>
    <lineage>
        <taxon>Eukaryota</taxon>
        <taxon>Sar</taxon>
        <taxon>Stramenopiles</taxon>
        <taxon>Ochrophyta</taxon>
        <taxon>Bacillariophyta</taxon>
        <taxon>Bacillariophyceae</taxon>
        <taxon>Bacillariophycidae</taxon>
        <taxon>Bacillariales</taxon>
        <taxon>Bacillariaceae</taxon>
        <taxon>Nitzschia</taxon>
    </lineage>
</organism>
<dbReference type="Proteomes" id="UP000693970">
    <property type="component" value="Unassembled WGS sequence"/>
</dbReference>